<feature type="domain" description="Death" evidence="1">
    <location>
        <begin position="139"/>
        <end position="208"/>
    </location>
</feature>
<dbReference type="Proteomes" id="UP001044222">
    <property type="component" value="Chromosome 12"/>
</dbReference>
<dbReference type="PROSITE" id="PS50017">
    <property type="entry name" value="DEATH_DOMAIN"/>
    <property type="match status" value="1"/>
</dbReference>
<dbReference type="Gene3D" id="1.10.533.10">
    <property type="entry name" value="Death Domain, Fas"/>
    <property type="match status" value="2"/>
</dbReference>
<dbReference type="SUPFAM" id="SSF47986">
    <property type="entry name" value="DEATH domain"/>
    <property type="match status" value="2"/>
</dbReference>
<feature type="domain" description="CARD" evidence="2">
    <location>
        <begin position="4"/>
        <end position="80"/>
    </location>
</feature>
<comment type="caution">
    <text evidence="3">The sequence shown here is derived from an EMBL/GenBank/DDBJ whole genome shotgun (WGS) entry which is preliminary data.</text>
</comment>
<evidence type="ECO:0000313" key="3">
    <source>
        <dbReference type="EMBL" id="KAG5837983.1"/>
    </source>
</evidence>
<proteinExistence type="predicted"/>
<dbReference type="EMBL" id="JAFIRN010000012">
    <property type="protein sequence ID" value="KAG5837983.1"/>
    <property type="molecule type" value="Genomic_DNA"/>
</dbReference>
<keyword evidence="4" id="KW-1185">Reference proteome</keyword>
<dbReference type="GO" id="GO:0042981">
    <property type="term" value="P:regulation of apoptotic process"/>
    <property type="evidence" value="ECO:0007669"/>
    <property type="project" value="InterPro"/>
</dbReference>
<dbReference type="CDD" id="cd01670">
    <property type="entry name" value="Death"/>
    <property type="match status" value="1"/>
</dbReference>
<organism evidence="3 4">
    <name type="scientific">Anguilla anguilla</name>
    <name type="common">European freshwater eel</name>
    <name type="synonym">Muraena anguilla</name>
    <dbReference type="NCBI Taxonomy" id="7936"/>
    <lineage>
        <taxon>Eukaryota</taxon>
        <taxon>Metazoa</taxon>
        <taxon>Chordata</taxon>
        <taxon>Craniata</taxon>
        <taxon>Vertebrata</taxon>
        <taxon>Euteleostomi</taxon>
        <taxon>Actinopterygii</taxon>
        <taxon>Neopterygii</taxon>
        <taxon>Teleostei</taxon>
        <taxon>Anguilliformes</taxon>
        <taxon>Anguillidae</taxon>
        <taxon>Anguilla</taxon>
    </lineage>
</organism>
<dbReference type="Pfam" id="PF00619">
    <property type="entry name" value="CARD"/>
    <property type="match status" value="1"/>
</dbReference>
<dbReference type="PROSITE" id="PS50209">
    <property type="entry name" value="CARD"/>
    <property type="match status" value="1"/>
</dbReference>
<dbReference type="CDD" id="cd01671">
    <property type="entry name" value="CARD"/>
    <property type="match status" value="1"/>
</dbReference>
<evidence type="ECO:0000313" key="4">
    <source>
        <dbReference type="Proteomes" id="UP001044222"/>
    </source>
</evidence>
<gene>
    <name evidence="3" type="ORF">ANANG_G00218950</name>
</gene>
<protein>
    <recommendedName>
        <fullName evidence="5">Death domain-containing protein</fullName>
    </recommendedName>
</protein>
<sequence>MVETPEGGAALLRSRKPALIEALSADADHVLQHADSLSLLSLGEYRRIKALADPSEKVRDLLDCVIQKGRGPADAFLEFLGKADTRDTFPTLSVILQRAELPQEAQEKANTKRKRKSEEKTTEMFCKKQKCEAGSELVTEKQMMLVARCVGRDWKQLGRVALGVPTVRLEQIEEENPRNHAERVFAMLRAWSARERRTATAARLHALLSADECGPPPESIDFLLDPA</sequence>
<name>A0A9D3M3J8_ANGAN</name>
<evidence type="ECO:0000259" key="2">
    <source>
        <dbReference type="PROSITE" id="PS50209"/>
    </source>
</evidence>
<dbReference type="AlphaFoldDB" id="A0A9D3M3J8"/>
<dbReference type="Pfam" id="PF00531">
    <property type="entry name" value="Death"/>
    <property type="match status" value="1"/>
</dbReference>
<dbReference type="InterPro" id="IPR011029">
    <property type="entry name" value="DEATH-like_dom_sf"/>
</dbReference>
<dbReference type="InterPro" id="IPR000488">
    <property type="entry name" value="Death_dom"/>
</dbReference>
<evidence type="ECO:0008006" key="5">
    <source>
        <dbReference type="Google" id="ProtNLM"/>
    </source>
</evidence>
<dbReference type="InterPro" id="IPR001315">
    <property type="entry name" value="CARD"/>
</dbReference>
<evidence type="ECO:0000259" key="1">
    <source>
        <dbReference type="PROSITE" id="PS50017"/>
    </source>
</evidence>
<reference evidence="3" key="1">
    <citation type="submission" date="2021-01" db="EMBL/GenBank/DDBJ databases">
        <title>A chromosome-scale assembly of European eel, Anguilla anguilla.</title>
        <authorList>
            <person name="Henkel C."/>
            <person name="Jong-Raadsen S.A."/>
            <person name="Dufour S."/>
            <person name="Weltzien F.-A."/>
            <person name="Palstra A.P."/>
            <person name="Pelster B."/>
            <person name="Spaink H.P."/>
            <person name="Van Den Thillart G.E."/>
            <person name="Jansen H."/>
            <person name="Zahm M."/>
            <person name="Klopp C."/>
            <person name="Cedric C."/>
            <person name="Louis A."/>
            <person name="Berthelot C."/>
            <person name="Parey E."/>
            <person name="Roest Crollius H."/>
            <person name="Montfort J."/>
            <person name="Robinson-Rechavi M."/>
            <person name="Bucao C."/>
            <person name="Bouchez O."/>
            <person name="Gislard M."/>
            <person name="Lluch J."/>
            <person name="Milhes M."/>
            <person name="Lampietro C."/>
            <person name="Lopez Roques C."/>
            <person name="Donnadieu C."/>
            <person name="Braasch I."/>
            <person name="Desvignes T."/>
            <person name="Postlethwait J."/>
            <person name="Bobe J."/>
            <person name="Guiguen Y."/>
            <person name="Dirks R."/>
        </authorList>
    </citation>
    <scope>NUCLEOTIDE SEQUENCE</scope>
    <source>
        <strain evidence="3">Tag_6206</strain>
        <tissue evidence="3">Liver</tissue>
    </source>
</reference>
<dbReference type="SMART" id="SM00005">
    <property type="entry name" value="DEATH"/>
    <property type="match status" value="1"/>
</dbReference>
<dbReference type="GO" id="GO:0007165">
    <property type="term" value="P:signal transduction"/>
    <property type="evidence" value="ECO:0007669"/>
    <property type="project" value="InterPro"/>
</dbReference>
<accession>A0A9D3M3J8</accession>